<sequence>MRRVLTMPMLVILGLVLSDETGGRSAPVPTGFWVASHAVLVVTLLVSAGWMAAGIINKLEWIVAKWDPLGVCARMDRHGPALHCRLHLVESVVPSQIFEVRQRLVERHVSNKPWRRGEARWITTLRAALITCIRVGCGVILAGIYLLISLPVGSAPYTRTLVDCWQPPVSEGVRDPAGDECNLGFFNSDQQPINFANTEDATFTAFMENMEVTSNSKFGRAPCPASRPHGTFTWVHVVCNGGSSPLGYSPMSKSWDHINTDSANYSDGIFVGAARSDWESWERTASGFQRLQRQNPPPAMIRTGAALTAYPSWTARTVSGFISGLSLSTGNLILEREFRSLQVDNGIDANATTAIFTIINPKSRDVQDDTVFGGVSSLGGLWTSINGIFARLFGAEIAYFAFRNWQQDFPALRTEGGQPGSEQAGIVAFLRERMVDVDDDDRDGPAARPEKDESAIPLVAVLPHAPVELEDKSMEDKDDDGQSGSEARGEGRVVELHWSSGRDVTVPAASGVFSRHRSPIPAVMDWSSRIVQNISGVQKYAERIARRAHFDSLDSFLPIVPWTSHADTYSVSLTRRKPHYYYKTSDSMGERINSKSLGKLLRVAPDKCTKKTWGRLLRKRLVVRYKLRTPATRLHGVPADQSSSPVQYIQNSGLNIRPRSQITQVQAPSIDAQTTEVRAPNLRP</sequence>
<dbReference type="AlphaFoldDB" id="A0AAD6Y9X6"/>
<keyword evidence="5" id="KW-1185">Reference proteome</keyword>
<gene>
    <name evidence="4" type="ORF">GGX14DRAFT_544777</name>
</gene>
<evidence type="ECO:0000256" key="1">
    <source>
        <dbReference type="SAM" id="MobiDB-lite"/>
    </source>
</evidence>
<feature type="transmembrane region" description="Helical" evidence="2">
    <location>
        <begin position="125"/>
        <end position="148"/>
    </location>
</feature>
<evidence type="ECO:0000256" key="2">
    <source>
        <dbReference type="SAM" id="Phobius"/>
    </source>
</evidence>
<keyword evidence="3" id="KW-0732">Signal</keyword>
<dbReference type="EMBL" id="JARJCW010000059">
    <property type="protein sequence ID" value="KAJ7201423.1"/>
    <property type="molecule type" value="Genomic_DNA"/>
</dbReference>
<feature type="region of interest" description="Disordered" evidence="1">
    <location>
        <begin position="469"/>
        <end position="492"/>
    </location>
</feature>
<dbReference type="Proteomes" id="UP001219525">
    <property type="component" value="Unassembled WGS sequence"/>
</dbReference>
<evidence type="ECO:0000256" key="3">
    <source>
        <dbReference type="SAM" id="SignalP"/>
    </source>
</evidence>
<protein>
    <submittedName>
        <fullName evidence="4">Uncharacterized protein</fullName>
    </submittedName>
</protein>
<accession>A0AAD6Y9X6</accession>
<feature type="region of interest" description="Disordered" evidence="1">
    <location>
        <begin position="660"/>
        <end position="684"/>
    </location>
</feature>
<name>A0AAD6Y9X6_9AGAR</name>
<evidence type="ECO:0000313" key="4">
    <source>
        <dbReference type="EMBL" id="KAJ7201423.1"/>
    </source>
</evidence>
<comment type="caution">
    <text evidence="4">The sequence shown here is derived from an EMBL/GenBank/DDBJ whole genome shotgun (WGS) entry which is preliminary data.</text>
</comment>
<reference evidence="4" key="1">
    <citation type="submission" date="2023-03" db="EMBL/GenBank/DDBJ databases">
        <title>Massive genome expansion in bonnet fungi (Mycena s.s.) driven by repeated elements and novel gene families across ecological guilds.</title>
        <authorList>
            <consortium name="Lawrence Berkeley National Laboratory"/>
            <person name="Harder C.B."/>
            <person name="Miyauchi S."/>
            <person name="Viragh M."/>
            <person name="Kuo A."/>
            <person name="Thoen E."/>
            <person name="Andreopoulos B."/>
            <person name="Lu D."/>
            <person name="Skrede I."/>
            <person name="Drula E."/>
            <person name="Henrissat B."/>
            <person name="Morin E."/>
            <person name="Kohler A."/>
            <person name="Barry K."/>
            <person name="LaButti K."/>
            <person name="Morin E."/>
            <person name="Salamov A."/>
            <person name="Lipzen A."/>
            <person name="Mereny Z."/>
            <person name="Hegedus B."/>
            <person name="Baldrian P."/>
            <person name="Stursova M."/>
            <person name="Weitz H."/>
            <person name="Taylor A."/>
            <person name="Grigoriev I.V."/>
            <person name="Nagy L.G."/>
            <person name="Martin F."/>
            <person name="Kauserud H."/>
        </authorList>
    </citation>
    <scope>NUCLEOTIDE SEQUENCE</scope>
    <source>
        <strain evidence="4">9144</strain>
    </source>
</reference>
<feature type="transmembrane region" description="Helical" evidence="2">
    <location>
        <begin position="35"/>
        <end position="56"/>
    </location>
</feature>
<feature type="signal peptide" evidence="3">
    <location>
        <begin position="1"/>
        <end position="25"/>
    </location>
</feature>
<keyword evidence="2" id="KW-0812">Transmembrane</keyword>
<feature type="chain" id="PRO_5042000916" evidence="3">
    <location>
        <begin position="26"/>
        <end position="684"/>
    </location>
</feature>
<organism evidence="4 5">
    <name type="scientific">Mycena pura</name>
    <dbReference type="NCBI Taxonomy" id="153505"/>
    <lineage>
        <taxon>Eukaryota</taxon>
        <taxon>Fungi</taxon>
        <taxon>Dikarya</taxon>
        <taxon>Basidiomycota</taxon>
        <taxon>Agaricomycotina</taxon>
        <taxon>Agaricomycetes</taxon>
        <taxon>Agaricomycetidae</taxon>
        <taxon>Agaricales</taxon>
        <taxon>Marasmiineae</taxon>
        <taxon>Mycenaceae</taxon>
        <taxon>Mycena</taxon>
    </lineage>
</organism>
<proteinExistence type="predicted"/>
<keyword evidence="2" id="KW-0472">Membrane</keyword>
<keyword evidence="2" id="KW-1133">Transmembrane helix</keyword>
<evidence type="ECO:0000313" key="5">
    <source>
        <dbReference type="Proteomes" id="UP001219525"/>
    </source>
</evidence>
<feature type="compositionally biased region" description="Polar residues" evidence="1">
    <location>
        <begin position="660"/>
        <end position="676"/>
    </location>
</feature>